<name>A0A1X7K892_9BURK</name>
<keyword evidence="3" id="KW-1185">Reference proteome</keyword>
<evidence type="ECO:0000313" key="2">
    <source>
        <dbReference type="EMBL" id="SMG36924.1"/>
    </source>
</evidence>
<dbReference type="OrthoDB" id="9036115at2"/>
<evidence type="ECO:0000259" key="1">
    <source>
        <dbReference type="Pfam" id="PF06527"/>
    </source>
</evidence>
<dbReference type="Pfam" id="PF06527">
    <property type="entry name" value="TniQ"/>
    <property type="match status" value="1"/>
</dbReference>
<accession>A0A1X7K892</accession>
<gene>
    <name evidence="2" type="ORF">SAMN06265784_103432</name>
</gene>
<dbReference type="RefSeq" id="WP_085482876.1">
    <property type="nucleotide sequence ID" value="NZ_FXAT01000003.1"/>
</dbReference>
<dbReference type="InterPro" id="IPR009492">
    <property type="entry name" value="TniQ"/>
</dbReference>
<proteinExistence type="predicted"/>
<protein>
    <submittedName>
        <fullName evidence="2">TniQ protein</fullName>
    </submittedName>
</protein>
<dbReference type="STRING" id="1515439.SAMN06265784_103432"/>
<feature type="domain" description="TniQ" evidence="1">
    <location>
        <begin position="6"/>
        <end position="119"/>
    </location>
</feature>
<reference evidence="3" key="1">
    <citation type="submission" date="2017-04" db="EMBL/GenBank/DDBJ databases">
        <authorList>
            <person name="Varghese N."/>
            <person name="Submissions S."/>
        </authorList>
    </citation>
    <scope>NUCLEOTIDE SEQUENCE [LARGE SCALE GENOMIC DNA]</scope>
    <source>
        <strain evidence="3">LMG 29540</strain>
    </source>
</reference>
<evidence type="ECO:0000313" key="3">
    <source>
        <dbReference type="Proteomes" id="UP000193228"/>
    </source>
</evidence>
<dbReference type="EMBL" id="FXAT01000003">
    <property type="protein sequence ID" value="SMG36924.1"/>
    <property type="molecule type" value="Genomic_DNA"/>
</dbReference>
<dbReference type="Proteomes" id="UP000193228">
    <property type="component" value="Unassembled WGS sequence"/>
</dbReference>
<sequence length="612" mass="67084">MSLAVTYAPKDDESGLGYYRRLVTDNILSNWRELAGLAGVQRNHSALLGHADFVASRLGLESAWTHFASHQDATCRGWGRLHRAQADAVCPACLAEDRYLRHYWEHTYVTACPKHRIHLVDQCHECGEYLSPHRYHIDQCDCGADLCRLPGVASTPAQHWLSTLIGTSGKQSGGVAPALHHVDTSSLAKLVRTLCLHADPTAPAVHRGAALPKSITEAVEFLSPLETLLQDWPTGFRSHVEQRIATGKQDARTLNSLLGPWYASLRLLCVGTALEPFIQVVIEVAAEKFDGVLGMDAAKSMAEEATDYVRLPDAARAIGVSASRLRKSMEMGECSFRTRRLGTRGQIYEIPRAEVARIQQRRAEWISDEHACELAGIPQSVLANMMAAKVVLSDVRWREDLFKAGQVERQSVLDLYTHVNHTAEPAAIADDAKLAWSALTSRRLGDKQAIHSLMQAIAAGHVRAVARGRTLGDMVFRRSDVAEYFGTPLLESGMSIQQLTKVTGWKWETVSHWIGEGLLDSESIQLRGQPCRVVLPNQLLAFRQTYVPLADLARAMGTKSSALSRLLHGIELVGAQRLSDGATRGGLVRIADLGRLAVIGARAGHDLFVPAA</sequence>
<organism evidence="2 3">
    <name type="scientific">Paraburkholderia susongensis</name>
    <dbReference type="NCBI Taxonomy" id="1515439"/>
    <lineage>
        <taxon>Bacteria</taxon>
        <taxon>Pseudomonadati</taxon>
        <taxon>Pseudomonadota</taxon>
        <taxon>Betaproteobacteria</taxon>
        <taxon>Burkholderiales</taxon>
        <taxon>Burkholderiaceae</taxon>
        <taxon>Paraburkholderia</taxon>
    </lineage>
</organism>
<dbReference type="AlphaFoldDB" id="A0A1X7K892"/>